<comment type="caution">
    <text evidence="3">The sequence shown here is derived from an EMBL/GenBank/DDBJ whole genome shotgun (WGS) entry which is preliminary data.</text>
</comment>
<organism evidence="3 4">
    <name type="scientific">Lactobacillus ultunensis DSM 16047</name>
    <dbReference type="NCBI Taxonomy" id="525365"/>
    <lineage>
        <taxon>Bacteria</taxon>
        <taxon>Bacillati</taxon>
        <taxon>Bacillota</taxon>
        <taxon>Bacilli</taxon>
        <taxon>Lactobacillales</taxon>
        <taxon>Lactobacillaceae</taxon>
        <taxon>Lactobacillus</taxon>
    </lineage>
</organism>
<dbReference type="Proteomes" id="UP000005583">
    <property type="component" value="Unassembled WGS sequence"/>
</dbReference>
<accession>C2ELK2</accession>
<keyword evidence="2" id="KW-0732">Signal</keyword>
<name>C2ELK2_9LACO</name>
<evidence type="ECO:0000256" key="1">
    <source>
        <dbReference type="SAM" id="MobiDB-lite"/>
    </source>
</evidence>
<keyword evidence="4" id="KW-1185">Reference proteome</keyword>
<dbReference type="eggNOG" id="ENOG5030BAU">
    <property type="taxonomic scope" value="Bacteria"/>
</dbReference>
<feature type="chain" id="PRO_5039024301" evidence="2">
    <location>
        <begin position="36"/>
        <end position="204"/>
    </location>
</feature>
<sequence>MLLKMLDIDARMKMKRTKSISLIAAALLAVSPVVASGITGETTVNAAKISRHAKKHVKKNVKKHVKKHAKKTTKKRSKKVKKAKKPVLNDTYNKADKKAQVYYRQVKANRYKQNGHWYVDLKAKVANIPTLNDDYEPTKYNIHNQAGQVYKLRTSDFYAYTDTDTNTVCLDIGEGSMYDLKNFTIIPKANGAKKNLASVMPTSD</sequence>
<evidence type="ECO:0000313" key="4">
    <source>
        <dbReference type="Proteomes" id="UP000005583"/>
    </source>
</evidence>
<feature type="region of interest" description="Disordered" evidence="1">
    <location>
        <begin position="65"/>
        <end position="84"/>
    </location>
</feature>
<evidence type="ECO:0000313" key="3">
    <source>
        <dbReference type="EMBL" id="EEJ72559.1"/>
    </source>
</evidence>
<gene>
    <name evidence="3" type="ORF">HMPREF0548_0548</name>
</gene>
<dbReference type="AlphaFoldDB" id="C2ELK2"/>
<evidence type="ECO:0000256" key="2">
    <source>
        <dbReference type="SAM" id="SignalP"/>
    </source>
</evidence>
<dbReference type="HOGENOM" id="CLU_1341853_0_0_9"/>
<proteinExistence type="predicted"/>
<reference evidence="3 4" key="1">
    <citation type="submission" date="2009-01" db="EMBL/GenBank/DDBJ databases">
        <authorList>
            <person name="Qin X."/>
            <person name="Bachman B."/>
            <person name="Battles P."/>
            <person name="Bell A."/>
            <person name="Bess C."/>
            <person name="Bickham C."/>
            <person name="Chaboub L."/>
            <person name="Chen D."/>
            <person name="Coyle M."/>
            <person name="Deiros D.R."/>
            <person name="Dinh H."/>
            <person name="Forbes L."/>
            <person name="Fowler G."/>
            <person name="Francisco L."/>
            <person name="Fu Q."/>
            <person name="Gubbala S."/>
            <person name="Hale W."/>
            <person name="Han Y."/>
            <person name="Hemphill L."/>
            <person name="Highlander S.K."/>
            <person name="Hirani K."/>
            <person name="Hogues M."/>
            <person name="Jackson L."/>
            <person name="Jakkamsetti A."/>
            <person name="Javaid M."/>
            <person name="Jiang H."/>
            <person name="Korchina V."/>
            <person name="Kovar C."/>
            <person name="Lara F."/>
            <person name="Lee S."/>
            <person name="Mata R."/>
            <person name="Mathew T."/>
            <person name="Moen C."/>
            <person name="Morales K."/>
            <person name="Munidasa M."/>
            <person name="Nazareth L."/>
            <person name="Ngo R."/>
            <person name="Nguyen L."/>
            <person name="Okwuonu G."/>
            <person name="Ongeri F."/>
            <person name="Patil S."/>
            <person name="Petrosino J."/>
            <person name="Pham C."/>
            <person name="Pham P."/>
            <person name="Pu L.-L."/>
            <person name="Puazo M."/>
            <person name="Raj R."/>
            <person name="Reid J."/>
            <person name="Rouhana J."/>
            <person name="Saada N."/>
            <person name="Shang Y."/>
            <person name="Simmons D."/>
            <person name="Thornton R."/>
            <person name="Warren J."/>
            <person name="Weissenberger G."/>
            <person name="Zhang J."/>
            <person name="Zhang L."/>
            <person name="Zhou C."/>
            <person name="Zhu D."/>
            <person name="Muzny D."/>
            <person name="Worley K."/>
            <person name="Gibbs R."/>
        </authorList>
    </citation>
    <scope>NUCLEOTIDE SEQUENCE [LARGE SCALE GENOMIC DNA]</scope>
    <source>
        <strain evidence="3 4">DSM 16047</strain>
    </source>
</reference>
<dbReference type="EMBL" id="ACGU01000033">
    <property type="protein sequence ID" value="EEJ72559.1"/>
    <property type="molecule type" value="Genomic_DNA"/>
</dbReference>
<protein>
    <submittedName>
        <fullName evidence="3">Uncharacterized protein</fullName>
    </submittedName>
</protein>
<feature type="signal peptide" evidence="2">
    <location>
        <begin position="1"/>
        <end position="35"/>
    </location>
</feature>